<evidence type="ECO:0000313" key="1">
    <source>
        <dbReference type="EMBL" id="EFX68260.1"/>
    </source>
</evidence>
<proteinExistence type="predicted"/>
<dbReference type="HOGENOM" id="CLU_2673583_0_0_1"/>
<organism evidence="1 2">
    <name type="scientific">Daphnia pulex</name>
    <name type="common">Water flea</name>
    <dbReference type="NCBI Taxonomy" id="6669"/>
    <lineage>
        <taxon>Eukaryota</taxon>
        <taxon>Metazoa</taxon>
        <taxon>Ecdysozoa</taxon>
        <taxon>Arthropoda</taxon>
        <taxon>Crustacea</taxon>
        <taxon>Branchiopoda</taxon>
        <taxon>Diplostraca</taxon>
        <taxon>Cladocera</taxon>
        <taxon>Anomopoda</taxon>
        <taxon>Daphniidae</taxon>
        <taxon>Daphnia</taxon>
    </lineage>
</organism>
<name>E9HJ45_DAPPU</name>
<keyword evidence="2" id="KW-1185">Reference proteome</keyword>
<dbReference type="InterPro" id="IPR027417">
    <property type="entry name" value="P-loop_NTPase"/>
</dbReference>
<dbReference type="EMBL" id="GL732659">
    <property type="protein sequence ID" value="EFX68260.1"/>
    <property type="molecule type" value="Genomic_DNA"/>
</dbReference>
<dbReference type="Proteomes" id="UP000000305">
    <property type="component" value="Unassembled WGS sequence"/>
</dbReference>
<evidence type="ECO:0000313" key="2">
    <source>
        <dbReference type="Proteomes" id="UP000000305"/>
    </source>
</evidence>
<dbReference type="OrthoDB" id="5986952at2759"/>
<dbReference type="KEGG" id="dpx:DAPPUDRAFT_330287"/>
<dbReference type="PhylomeDB" id="E9HJ45"/>
<protein>
    <submittedName>
        <fullName evidence="1">Uncharacterized protein</fullName>
    </submittedName>
</protein>
<dbReference type="InParanoid" id="E9HJ45"/>
<accession>E9HJ45</accession>
<gene>
    <name evidence="1" type="ORF">DAPPUDRAFT_330287</name>
</gene>
<reference evidence="1 2" key="1">
    <citation type="journal article" date="2011" name="Science">
        <title>The ecoresponsive genome of Daphnia pulex.</title>
        <authorList>
            <person name="Colbourne J.K."/>
            <person name="Pfrender M.E."/>
            <person name="Gilbert D."/>
            <person name="Thomas W.K."/>
            <person name="Tucker A."/>
            <person name="Oakley T.H."/>
            <person name="Tokishita S."/>
            <person name="Aerts A."/>
            <person name="Arnold G.J."/>
            <person name="Basu M.K."/>
            <person name="Bauer D.J."/>
            <person name="Caceres C.E."/>
            <person name="Carmel L."/>
            <person name="Casola C."/>
            <person name="Choi J.H."/>
            <person name="Detter J.C."/>
            <person name="Dong Q."/>
            <person name="Dusheyko S."/>
            <person name="Eads B.D."/>
            <person name="Frohlich T."/>
            <person name="Geiler-Samerotte K.A."/>
            <person name="Gerlach D."/>
            <person name="Hatcher P."/>
            <person name="Jogdeo S."/>
            <person name="Krijgsveld J."/>
            <person name="Kriventseva E.V."/>
            <person name="Kultz D."/>
            <person name="Laforsch C."/>
            <person name="Lindquist E."/>
            <person name="Lopez J."/>
            <person name="Manak J.R."/>
            <person name="Muller J."/>
            <person name="Pangilinan J."/>
            <person name="Patwardhan R.P."/>
            <person name="Pitluck S."/>
            <person name="Pritham E.J."/>
            <person name="Rechtsteiner A."/>
            <person name="Rho M."/>
            <person name="Rogozin I.B."/>
            <person name="Sakarya O."/>
            <person name="Salamov A."/>
            <person name="Schaack S."/>
            <person name="Shapiro H."/>
            <person name="Shiga Y."/>
            <person name="Skalitzky C."/>
            <person name="Smith Z."/>
            <person name="Souvorov A."/>
            <person name="Sung W."/>
            <person name="Tang Z."/>
            <person name="Tsuchiya D."/>
            <person name="Tu H."/>
            <person name="Vos H."/>
            <person name="Wang M."/>
            <person name="Wolf Y.I."/>
            <person name="Yamagata H."/>
            <person name="Yamada T."/>
            <person name="Ye Y."/>
            <person name="Shaw J.R."/>
            <person name="Andrews J."/>
            <person name="Crease T.J."/>
            <person name="Tang H."/>
            <person name="Lucas S.M."/>
            <person name="Robertson H.M."/>
            <person name="Bork P."/>
            <person name="Koonin E.V."/>
            <person name="Zdobnov E.M."/>
            <person name="Grigoriev I.V."/>
            <person name="Lynch M."/>
            <person name="Boore J.L."/>
        </authorList>
    </citation>
    <scope>NUCLEOTIDE SEQUENCE [LARGE SCALE GENOMIC DNA]</scope>
</reference>
<dbReference type="Gene3D" id="3.40.50.300">
    <property type="entry name" value="P-loop containing nucleotide triphosphate hydrolases"/>
    <property type="match status" value="1"/>
</dbReference>
<sequence length="75" mass="8495">MNIALRKFEMQAFTAPYFCRDIIIVEVTGSDNSTCFQLPAIMLKDEEFCLVIVPTVALGWDHLKAYEDLGLSSTY</sequence>
<dbReference type="AlphaFoldDB" id="E9HJ45"/>
<dbReference type="SUPFAM" id="SSF52540">
    <property type="entry name" value="P-loop containing nucleoside triphosphate hydrolases"/>
    <property type="match status" value="1"/>
</dbReference>